<evidence type="ECO:0000313" key="6">
    <source>
        <dbReference type="EMBL" id="SJZ42336.1"/>
    </source>
</evidence>
<evidence type="ECO:0000259" key="5">
    <source>
        <dbReference type="SMART" id="SM00965"/>
    </source>
</evidence>
<dbReference type="SUPFAM" id="SSF56935">
    <property type="entry name" value="Porins"/>
    <property type="match status" value="1"/>
</dbReference>
<dbReference type="SMART" id="SM00965">
    <property type="entry name" value="STN"/>
    <property type="match status" value="1"/>
</dbReference>
<evidence type="ECO:0000256" key="2">
    <source>
        <dbReference type="ARBA" id="ARBA00023136"/>
    </source>
</evidence>
<keyword evidence="4" id="KW-0812">Transmembrane</keyword>
<keyword evidence="1 4" id="KW-0813">Transport</keyword>
<keyword evidence="2 4" id="KW-0472">Membrane</keyword>
<dbReference type="SUPFAM" id="SSF49464">
    <property type="entry name" value="Carboxypeptidase regulatory domain-like"/>
    <property type="match status" value="1"/>
</dbReference>
<dbReference type="InterPro" id="IPR023997">
    <property type="entry name" value="TonB-dep_OMP_SusC/RagA_CS"/>
</dbReference>
<proteinExistence type="inferred from homology"/>
<dbReference type="Proteomes" id="UP000190367">
    <property type="component" value="Unassembled WGS sequence"/>
</dbReference>
<evidence type="ECO:0000256" key="3">
    <source>
        <dbReference type="ARBA" id="ARBA00023237"/>
    </source>
</evidence>
<keyword evidence="4" id="KW-1134">Transmembrane beta strand</keyword>
<evidence type="ECO:0000256" key="4">
    <source>
        <dbReference type="PROSITE-ProRule" id="PRU01360"/>
    </source>
</evidence>
<dbReference type="EMBL" id="FUWZ01000001">
    <property type="protein sequence ID" value="SJZ42336.1"/>
    <property type="molecule type" value="Genomic_DNA"/>
</dbReference>
<dbReference type="NCBIfam" id="TIGR04057">
    <property type="entry name" value="SusC_RagA_signa"/>
    <property type="match status" value="1"/>
</dbReference>
<dbReference type="Pfam" id="PF07715">
    <property type="entry name" value="Plug"/>
    <property type="match status" value="1"/>
</dbReference>
<protein>
    <submittedName>
        <fullName evidence="6">TonB-linked outer membrane protein, SusC/RagA family</fullName>
    </submittedName>
</protein>
<keyword evidence="7" id="KW-1185">Reference proteome</keyword>
<dbReference type="InterPro" id="IPR008969">
    <property type="entry name" value="CarboxyPept-like_regulatory"/>
</dbReference>
<dbReference type="STRING" id="634771.SAMN04488128_101147"/>
<comment type="subcellular location">
    <subcellularLocation>
        <location evidence="4">Cell outer membrane</location>
        <topology evidence="4">Multi-pass membrane protein</topology>
    </subcellularLocation>
</comment>
<dbReference type="NCBIfam" id="TIGR04056">
    <property type="entry name" value="OMP_RagA_SusC"/>
    <property type="match status" value="1"/>
</dbReference>
<dbReference type="InterPro" id="IPR039426">
    <property type="entry name" value="TonB-dep_rcpt-like"/>
</dbReference>
<gene>
    <name evidence="6" type="ORF">SAMN04488128_101147</name>
</gene>
<dbReference type="PROSITE" id="PS52016">
    <property type="entry name" value="TONB_DEPENDENT_REC_3"/>
    <property type="match status" value="1"/>
</dbReference>
<evidence type="ECO:0000256" key="1">
    <source>
        <dbReference type="ARBA" id="ARBA00022448"/>
    </source>
</evidence>
<reference evidence="7" key="1">
    <citation type="submission" date="2017-02" db="EMBL/GenBank/DDBJ databases">
        <authorList>
            <person name="Varghese N."/>
            <person name="Submissions S."/>
        </authorList>
    </citation>
    <scope>NUCLEOTIDE SEQUENCE [LARGE SCALE GENOMIC DNA]</scope>
    <source>
        <strain evidence="7">DSM 22224</strain>
    </source>
</reference>
<dbReference type="InterPro" id="IPR012910">
    <property type="entry name" value="Plug_dom"/>
</dbReference>
<sequence>MKKSFWWPSDIPRRNMRKLLMRMKLTSVLLCAGFLQLSAHGFSQERLTVNYNNINIGKLLNVIGQKSDYTFVYKNASIPDRKISIAMKDAPVRDILDKALEGTSLGYKIMKDNLIVILEAGETVQNVPIKGRITDEAGNPLIGVTVLVKGTTSGAKTDAEGRFKMEVPENAIIEFSYVGYEPQQMKAHNGASFNIALKANSSGLNEVVVVGYGKQKRVNLSGAVDAISGKELESRPIANINNGLQGLLPNLNITNDNGRVSSASKFNIRGVTSINGGDPFILVDNIPFTSEEVSRLNPADVESITVLKDAASAAIYGARAAFGVVLITTKSGKDGRLIINANTNYAVRTLGLVPKIVTDPLTTMEYKHDAATPLYDLYPAAERAYAQRLKNDPSLPNVIVNPTDKNKWSYYGSTDWLHEVYQKSAPAYNANVSISRGDEKLNYYFSADYYSQDGMLRYNPDKYDRYNLRAKATYTFNDRVKIGSNTMYTNTTYAQPSSTMDYLFFHNSNRTPALSVPRNPDGTWTSDGAALLGNLQSGGRSKDTWSEFMTTLNAEVGIIKDMWTLKGDATFRRGNQTGNTYVLPVAYRTGPDQPFLYTNGNKSSASNLSQAVKYNVYNIYTDFHKTFNKKHYVGALLGFNQEYHFFDKFNVKRLDLISTQYPTSQLATGNITQAQQIEDWAVRGIYYRLNYIFDDKYIVEVNGRNDGSSRFRTDHRWGFFPSGSLAWVVSKENFFRGVKDRLGIDVLKLRGSYGSLGDQQWDAYGYMERMKTNNINSVLNGQIPIGVFSPAPVTATYTWQTVKTINGGIDISVLKEKLSFSYDRYVRYTNGMFAKSQELPAVFGADAPRTNSADLKTKGWEMTLFWRDQFKIGSDDFSYGVKLLLADSRSFITRYTNPTGTLANYDNGDITRRNYYNGQEIGDIWGLETEGFFQNAEELKSHPNQAKVGSDDQQYLFYVGDLKFRDLNGDGVIDYGDNTVSNPGDRRIIGNSAPRLPYSIDLTASYKGFDFRALIQGIGKRDWYPGAGNHYFWGVYAQPWTNVQVHNMDRWTPETPNGYFPRLKSYIAEDATELGAPQTRYLQNAAYTRLKNVTLGYTLPKSLTGRAKINRLRIYVAAENIFTISHLKANIDPEGLDGSVYPYQKTYSCGLNLNF</sequence>
<comment type="similarity">
    <text evidence="4">Belongs to the TonB-dependent receptor family.</text>
</comment>
<dbReference type="InterPro" id="IPR011662">
    <property type="entry name" value="Secretin/TonB_short_N"/>
</dbReference>
<evidence type="ECO:0000313" key="7">
    <source>
        <dbReference type="Proteomes" id="UP000190367"/>
    </source>
</evidence>
<keyword evidence="3 4" id="KW-0998">Cell outer membrane</keyword>
<name>A0A1T4KIY2_9BACT</name>
<dbReference type="Pfam" id="PF13715">
    <property type="entry name" value="CarbopepD_reg_2"/>
    <property type="match status" value="1"/>
</dbReference>
<dbReference type="Gene3D" id="2.170.130.10">
    <property type="entry name" value="TonB-dependent receptor, plug domain"/>
    <property type="match status" value="1"/>
</dbReference>
<dbReference type="GO" id="GO:0009279">
    <property type="term" value="C:cell outer membrane"/>
    <property type="evidence" value="ECO:0007669"/>
    <property type="project" value="UniProtKB-SubCell"/>
</dbReference>
<dbReference type="InterPro" id="IPR023996">
    <property type="entry name" value="TonB-dep_OMP_SusC/RagA"/>
</dbReference>
<accession>A0A1T4KIY2</accession>
<dbReference type="AlphaFoldDB" id="A0A1T4KIY2"/>
<dbReference type="Gene3D" id="2.60.40.1120">
    <property type="entry name" value="Carboxypeptidase-like, regulatory domain"/>
    <property type="match status" value="1"/>
</dbReference>
<organism evidence="6 7">
    <name type="scientific">Chitinophaga eiseniae</name>
    <dbReference type="NCBI Taxonomy" id="634771"/>
    <lineage>
        <taxon>Bacteria</taxon>
        <taxon>Pseudomonadati</taxon>
        <taxon>Bacteroidota</taxon>
        <taxon>Chitinophagia</taxon>
        <taxon>Chitinophagales</taxon>
        <taxon>Chitinophagaceae</taxon>
        <taxon>Chitinophaga</taxon>
    </lineage>
</organism>
<feature type="domain" description="Secretin/TonB short N-terminal" evidence="5">
    <location>
        <begin position="69"/>
        <end position="120"/>
    </location>
</feature>
<dbReference type="InterPro" id="IPR037066">
    <property type="entry name" value="Plug_dom_sf"/>
</dbReference>